<dbReference type="Gene3D" id="3.40.50.11900">
    <property type="match status" value="1"/>
</dbReference>
<dbReference type="InterPro" id="IPR051805">
    <property type="entry name" value="Dehydratase_Activator_Redct"/>
</dbReference>
<reference evidence="2 3" key="1">
    <citation type="journal article" date="2019" name="Front. Microbiol.">
        <title>Thermoanaerosceptrum fracticalcis gen. nov. sp. nov., a Novel Fumarate-Fermenting Microorganism From a Deep Fractured Carbonate Aquifer of the US Great Basin.</title>
        <authorList>
            <person name="Hamilton-Brehm S.D."/>
            <person name="Stewart L.E."/>
            <person name="Zavarin M."/>
            <person name="Caldwell M."/>
            <person name="Lawson P.A."/>
            <person name="Onstott T.C."/>
            <person name="Grzymski J."/>
            <person name="Neveux I."/>
            <person name="Lollar B.S."/>
            <person name="Russell C.E."/>
            <person name="Moser D.P."/>
        </authorList>
    </citation>
    <scope>NUCLEOTIDE SEQUENCE [LARGE SCALE GENOMIC DNA]</scope>
    <source>
        <strain evidence="2 3">DRI-13</strain>
    </source>
</reference>
<protein>
    <recommendedName>
        <fullName evidence="1">DUF2229 domain-containing protein</fullName>
    </recommendedName>
</protein>
<proteinExistence type="predicted"/>
<dbReference type="AlphaFoldDB" id="A0A7G6E0H0"/>
<gene>
    <name evidence="2" type="ORF">BR63_04125</name>
</gene>
<dbReference type="EMBL" id="CP045798">
    <property type="protein sequence ID" value="QNB45574.1"/>
    <property type="molecule type" value="Genomic_DNA"/>
</dbReference>
<evidence type="ECO:0000313" key="2">
    <source>
        <dbReference type="EMBL" id="QNB45574.1"/>
    </source>
</evidence>
<dbReference type="Pfam" id="PF09989">
    <property type="entry name" value="DUF2229"/>
    <property type="match status" value="1"/>
</dbReference>
<sequence>MTKSIGIPRGLLFYNFSPLWSSFFESLGMEVVTTSETNKGIMDKGASKVVDEACLPVKVFYGHVAELAGRELDYIFVPRLVSIEKGSYICPKIIGIPDMVKANIPAKSDFLSPNLNMRAKENHHQFLKEIAELMGENFNRVQKAWRSAMKVQQKYELDLLQGIYPEEVFFKSETLDNSGDLNILLLGHEYNLYDDYINMGIRNKLKQMGCNLITSNQVPKYVQQVESRVLSKRMFWTYGKSLLGTARYFREMPGNKGVVILTSFGCGIDSIVGNMIIRYLGKMKIPYLNITLDEHTGEAGINTRIEAFLDLLRWRREIDENNISAYGEYLGNHQRYAGIYGS</sequence>
<dbReference type="PANTHER" id="PTHR32329">
    <property type="entry name" value="BIFUNCTIONAL PROTEIN [INCLUDES 2-HYDROXYACYL-COA DEHYDRATASE (N-TER) AND ITS ACTIVATOR DOMAIN (C_TERM)-RELATED"/>
    <property type="match status" value="1"/>
</dbReference>
<accession>A0A7G6E0H0</accession>
<dbReference type="InterPro" id="IPR018709">
    <property type="entry name" value="CoA_activase_DUF2229"/>
</dbReference>
<organism evidence="2 3">
    <name type="scientific">Thermanaerosceptrum fracticalcis</name>
    <dbReference type="NCBI Taxonomy" id="1712410"/>
    <lineage>
        <taxon>Bacteria</taxon>
        <taxon>Bacillati</taxon>
        <taxon>Bacillota</taxon>
        <taxon>Clostridia</taxon>
        <taxon>Eubacteriales</taxon>
        <taxon>Peptococcaceae</taxon>
        <taxon>Thermanaerosceptrum</taxon>
    </lineage>
</organism>
<keyword evidence="3" id="KW-1185">Reference proteome</keyword>
<dbReference type="OrthoDB" id="9780120at2"/>
<evidence type="ECO:0000259" key="1">
    <source>
        <dbReference type="Pfam" id="PF09989"/>
    </source>
</evidence>
<dbReference type="PANTHER" id="PTHR32329:SF2">
    <property type="entry name" value="BIFUNCTIONAL PROTEIN [INCLUDES 2-HYDROXYACYL-COA DEHYDRATASE (N-TER) AND ITS ACTIVATOR DOMAIN (C_TERM)"/>
    <property type="match status" value="1"/>
</dbReference>
<dbReference type="RefSeq" id="WP_051965610.1">
    <property type="nucleotide sequence ID" value="NZ_CP045798.1"/>
</dbReference>
<evidence type="ECO:0000313" key="3">
    <source>
        <dbReference type="Proteomes" id="UP000515847"/>
    </source>
</evidence>
<name>A0A7G6E0H0_THEFR</name>
<dbReference type="KEGG" id="tfr:BR63_04125"/>
<feature type="domain" description="DUF2229" evidence="1">
    <location>
        <begin position="5"/>
        <end position="216"/>
    </location>
</feature>
<dbReference type="Proteomes" id="UP000515847">
    <property type="component" value="Chromosome"/>
</dbReference>